<name>A0A2V2L707_9RHOB</name>
<dbReference type="EMBL" id="QGKU01000068">
    <property type="protein sequence ID" value="PWR00875.1"/>
    <property type="molecule type" value="Genomic_DNA"/>
</dbReference>
<gene>
    <name evidence="3" type="ORF">DKT77_20325</name>
</gene>
<dbReference type="Proteomes" id="UP000245680">
    <property type="component" value="Unassembled WGS sequence"/>
</dbReference>
<organism evidence="3 4">
    <name type="scientific">Meridianimarinicoccus roseus</name>
    <dbReference type="NCBI Taxonomy" id="2072018"/>
    <lineage>
        <taxon>Bacteria</taxon>
        <taxon>Pseudomonadati</taxon>
        <taxon>Pseudomonadota</taxon>
        <taxon>Alphaproteobacteria</taxon>
        <taxon>Rhodobacterales</taxon>
        <taxon>Paracoccaceae</taxon>
        <taxon>Meridianimarinicoccus</taxon>
    </lineage>
</organism>
<evidence type="ECO:0000256" key="2">
    <source>
        <dbReference type="SAM" id="SignalP"/>
    </source>
</evidence>
<feature type="region of interest" description="Disordered" evidence="1">
    <location>
        <begin position="31"/>
        <end position="57"/>
    </location>
</feature>
<keyword evidence="4" id="KW-1185">Reference proteome</keyword>
<dbReference type="RefSeq" id="WP_109813461.1">
    <property type="nucleotide sequence ID" value="NZ_QGKU01000068.1"/>
</dbReference>
<sequence length="92" mass="9802">MALPLVPTALVAARYAAVGLAAYAAWRAASPARRDQRAEDALDDLPEGTGLHRDADGTRGTLRWTRTLRAGTAGPGVEIDLAALARLRLRRV</sequence>
<feature type="signal peptide" evidence="2">
    <location>
        <begin position="1"/>
        <end position="24"/>
    </location>
</feature>
<comment type="caution">
    <text evidence="3">The sequence shown here is derived from an EMBL/GenBank/DDBJ whole genome shotgun (WGS) entry which is preliminary data.</text>
</comment>
<keyword evidence="2" id="KW-0732">Signal</keyword>
<reference evidence="3 4" key="1">
    <citation type="submission" date="2018-05" db="EMBL/GenBank/DDBJ databases">
        <title>Rhodobacteraceae gen. nov., sp. nov. isolated from sea water.</title>
        <authorList>
            <person name="Ren Y."/>
        </authorList>
    </citation>
    <scope>NUCLEOTIDE SEQUENCE [LARGE SCALE GENOMIC DNA]</scope>
    <source>
        <strain evidence="3 4">TG-679</strain>
    </source>
</reference>
<protein>
    <submittedName>
        <fullName evidence="3">Uncharacterized protein</fullName>
    </submittedName>
</protein>
<evidence type="ECO:0000313" key="4">
    <source>
        <dbReference type="Proteomes" id="UP000245680"/>
    </source>
</evidence>
<accession>A0A2V2L707</accession>
<evidence type="ECO:0000313" key="3">
    <source>
        <dbReference type="EMBL" id="PWR00875.1"/>
    </source>
</evidence>
<proteinExistence type="predicted"/>
<feature type="chain" id="PRO_5015957384" evidence="2">
    <location>
        <begin position="25"/>
        <end position="92"/>
    </location>
</feature>
<evidence type="ECO:0000256" key="1">
    <source>
        <dbReference type="SAM" id="MobiDB-lite"/>
    </source>
</evidence>
<dbReference type="AlphaFoldDB" id="A0A2V2L707"/>